<organism evidence="1 2">
    <name type="scientific">Leucogyrophana mollusca</name>
    <dbReference type="NCBI Taxonomy" id="85980"/>
    <lineage>
        <taxon>Eukaryota</taxon>
        <taxon>Fungi</taxon>
        <taxon>Dikarya</taxon>
        <taxon>Basidiomycota</taxon>
        <taxon>Agaricomycotina</taxon>
        <taxon>Agaricomycetes</taxon>
        <taxon>Agaricomycetidae</taxon>
        <taxon>Boletales</taxon>
        <taxon>Boletales incertae sedis</taxon>
        <taxon>Leucogyrophana</taxon>
    </lineage>
</organism>
<comment type="caution">
    <text evidence="1">The sequence shown here is derived from an EMBL/GenBank/DDBJ whole genome shotgun (WGS) entry which is preliminary data.</text>
</comment>
<dbReference type="Proteomes" id="UP000790709">
    <property type="component" value="Unassembled WGS sequence"/>
</dbReference>
<accession>A0ACB8BV83</accession>
<proteinExistence type="predicted"/>
<sequence length="131" mass="14182">MSGQSPSNNGPKPMAGWVTILVTISVFCAIVLVLGTILHTAGYVRLYQTKSQPPPLGRRVSDTLPMSSAEAWESLDSLSPAVLNSRPPPPMYGDDYRPPKYSKTHDEGEGGDVMVVARPEPAHLHHSTQMC</sequence>
<evidence type="ECO:0000313" key="1">
    <source>
        <dbReference type="EMBL" id="KAH7928768.1"/>
    </source>
</evidence>
<dbReference type="EMBL" id="MU266349">
    <property type="protein sequence ID" value="KAH7928768.1"/>
    <property type="molecule type" value="Genomic_DNA"/>
</dbReference>
<evidence type="ECO:0000313" key="2">
    <source>
        <dbReference type="Proteomes" id="UP000790709"/>
    </source>
</evidence>
<protein>
    <submittedName>
        <fullName evidence="1">Uncharacterized protein</fullName>
    </submittedName>
</protein>
<keyword evidence="2" id="KW-1185">Reference proteome</keyword>
<reference evidence="1" key="1">
    <citation type="journal article" date="2021" name="New Phytol.">
        <title>Evolutionary innovations through gain and loss of genes in the ectomycorrhizal Boletales.</title>
        <authorList>
            <person name="Wu G."/>
            <person name="Miyauchi S."/>
            <person name="Morin E."/>
            <person name="Kuo A."/>
            <person name="Drula E."/>
            <person name="Varga T."/>
            <person name="Kohler A."/>
            <person name="Feng B."/>
            <person name="Cao Y."/>
            <person name="Lipzen A."/>
            <person name="Daum C."/>
            <person name="Hundley H."/>
            <person name="Pangilinan J."/>
            <person name="Johnson J."/>
            <person name="Barry K."/>
            <person name="LaButti K."/>
            <person name="Ng V."/>
            <person name="Ahrendt S."/>
            <person name="Min B."/>
            <person name="Choi I.G."/>
            <person name="Park H."/>
            <person name="Plett J.M."/>
            <person name="Magnuson J."/>
            <person name="Spatafora J.W."/>
            <person name="Nagy L.G."/>
            <person name="Henrissat B."/>
            <person name="Grigoriev I.V."/>
            <person name="Yang Z.L."/>
            <person name="Xu J."/>
            <person name="Martin F.M."/>
        </authorList>
    </citation>
    <scope>NUCLEOTIDE SEQUENCE</scope>
    <source>
        <strain evidence="1">KUC20120723A-06</strain>
    </source>
</reference>
<gene>
    <name evidence="1" type="ORF">BV22DRAFT_1192564</name>
</gene>
<name>A0ACB8BV83_9AGAM</name>